<evidence type="ECO:0000256" key="4">
    <source>
        <dbReference type="ARBA" id="ARBA00022656"/>
    </source>
</evidence>
<dbReference type="KEGG" id="nio:NITINOP_3208"/>
<organism evidence="9 10">
    <name type="scientific">Candidatus Nitrospira inopinata</name>
    <dbReference type="NCBI Taxonomy" id="1715989"/>
    <lineage>
        <taxon>Bacteria</taxon>
        <taxon>Pseudomonadati</taxon>
        <taxon>Nitrospirota</taxon>
        <taxon>Nitrospiria</taxon>
        <taxon>Nitrospirales</taxon>
        <taxon>Nitrospiraceae</taxon>
        <taxon>Nitrospira</taxon>
    </lineage>
</organism>
<dbReference type="STRING" id="1715989.NITINOP_3208"/>
<gene>
    <name evidence="9" type="ORF">NITINOP_3208</name>
</gene>
<evidence type="ECO:0000256" key="7">
    <source>
        <dbReference type="ARBA" id="ARBA00023136"/>
    </source>
</evidence>
<dbReference type="GO" id="GO:0016020">
    <property type="term" value="C:membrane"/>
    <property type="evidence" value="ECO:0007669"/>
    <property type="project" value="UniProtKB-SubCell"/>
</dbReference>
<evidence type="ECO:0000256" key="8">
    <source>
        <dbReference type="SAM" id="MobiDB-lite"/>
    </source>
</evidence>
<accession>A0A0S4L0L0</accession>
<comment type="subcellular location">
    <subcellularLocation>
        <location evidence="1">Membrane</location>
    </subcellularLocation>
    <subcellularLocation>
        <location evidence="2">Secreted</location>
    </subcellularLocation>
</comment>
<dbReference type="AlphaFoldDB" id="A0A0S4L0L0"/>
<reference evidence="10" key="1">
    <citation type="submission" date="2015-09" db="EMBL/GenBank/DDBJ databases">
        <authorList>
            <person name="Daims H."/>
        </authorList>
    </citation>
    <scope>NUCLEOTIDE SEQUENCE [LARGE SCALE GENOMIC DNA]</scope>
</reference>
<keyword evidence="5" id="KW-0677">Repeat</keyword>
<dbReference type="PRINTS" id="PR01488">
    <property type="entry name" value="RTXTOXINA"/>
</dbReference>
<dbReference type="InterPro" id="IPR001343">
    <property type="entry name" value="Hemolysn_Ca-bd"/>
</dbReference>
<evidence type="ECO:0000313" key="10">
    <source>
        <dbReference type="Proteomes" id="UP000066284"/>
    </source>
</evidence>
<dbReference type="Pfam" id="PF00353">
    <property type="entry name" value="HemolysinCabind"/>
    <property type="match status" value="7"/>
</dbReference>
<dbReference type="GO" id="GO:0090729">
    <property type="term" value="F:toxin activity"/>
    <property type="evidence" value="ECO:0007669"/>
    <property type="project" value="UniProtKB-KW"/>
</dbReference>
<keyword evidence="6" id="KW-0843">Virulence</keyword>
<evidence type="ECO:0000256" key="3">
    <source>
        <dbReference type="ARBA" id="ARBA00022525"/>
    </source>
</evidence>
<dbReference type="InterPro" id="IPR003995">
    <property type="entry name" value="RTX_toxin_determinant-A"/>
</dbReference>
<dbReference type="GO" id="GO:0005509">
    <property type="term" value="F:calcium ion binding"/>
    <property type="evidence" value="ECO:0007669"/>
    <property type="project" value="InterPro"/>
</dbReference>
<evidence type="ECO:0000256" key="6">
    <source>
        <dbReference type="ARBA" id="ARBA00023026"/>
    </source>
</evidence>
<dbReference type="SUPFAM" id="SSF51120">
    <property type="entry name" value="beta-Roll"/>
    <property type="match status" value="5"/>
</dbReference>
<dbReference type="PANTHER" id="PTHR38340:SF1">
    <property type="entry name" value="S-LAYER PROTEIN"/>
    <property type="match status" value="1"/>
</dbReference>
<dbReference type="PRINTS" id="PR00313">
    <property type="entry name" value="CABNDNGRPT"/>
</dbReference>
<dbReference type="Proteomes" id="UP000066284">
    <property type="component" value="Chromosome 1"/>
</dbReference>
<feature type="compositionally biased region" description="Basic and acidic residues" evidence="8">
    <location>
        <begin position="838"/>
        <end position="849"/>
    </location>
</feature>
<dbReference type="InterPro" id="IPR018511">
    <property type="entry name" value="Hemolysin-typ_Ca-bd_CS"/>
</dbReference>
<evidence type="ECO:0008006" key="11">
    <source>
        <dbReference type="Google" id="ProtNLM"/>
    </source>
</evidence>
<evidence type="ECO:0000313" key="9">
    <source>
        <dbReference type="EMBL" id="CUQ68180.1"/>
    </source>
</evidence>
<name>A0A0S4L0L0_9BACT</name>
<dbReference type="OrthoDB" id="223957at2"/>
<keyword evidence="7" id="KW-0472">Membrane</keyword>
<dbReference type="GO" id="GO:0005576">
    <property type="term" value="C:extracellular region"/>
    <property type="evidence" value="ECO:0007669"/>
    <property type="project" value="UniProtKB-SubCell"/>
</dbReference>
<dbReference type="EMBL" id="LN885086">
    <property type="protein sequence ID" value="CUQ68180.1"/>
    <property type="molecule type" value="Genomic_DNA"/>
</dbReference>
<proteinExistence type="predicted"/>
<evidence type="ECO:0000256" key="2">
    <source>
        <dbReference type="ARBA" id="ARBA00004613"/>
    </source>
</evidence>
<evidence type="ECO:0000256" key="1">
    <source>
        <dbReference type="ARBA" id="ARBA00004370"/>
    </source>
</evidence>
<keyword evidence="10" id="KW-1185">Reference proteome</keyword>
<dbReference type="RefSeq" id="WP_062487286.1">
    <property type="nucleotide sequence ID" value="NZ_LN885086.1"/>
</dbReference>
<dbReference type="Gene3D" id="2.150.10.10">
    <property type="entry name" value="Serralysin-like metalloprotease, C-terminal"/>
    <property type="match status" value="5"/>
</dbReference>
<protein>
    <recommendedName>
        <fullName evidence="11">Haemolysin-type calcium binding-related domain-containing protein</fullName>
    </recommendedName>
</protein>
<feature type="region of interest" description="Disordered" evidence="8">
    <location>
        <begin position="1"/>
        <end position="34"/>
    </location>
</feature>
<dbReference type="InterPro" id="IPR011049">
    <property type="entry name" value="Serralysin-like_metalloprot_C"/>
</dbReference>
<keyword evidence="3" id="KW-0964">Secreted</keyword>
<feature type="region of interest" description="Disordered" evidence="8">
    <location>
        <begin position="800"/>
        <end position="849"/>
    </location>
</feature>
<dbReference type="PANTHER" id="PTHR38340">
    <property type="entry name" value="S-LAYER PROTEIN"/>
    <property type="match status" value="1"/>
</dbReference>
<dbReference type="InterPro" id="IPR050557">
    <property type="entry name" value="RTX_toxin/Mannuronan_C5-epim"/>
</dbReference>
<keyword evidence="4" id="KW-0800">Toxin</keyword>
<sequence length="1092" mass="110612">MAIIVGTNGSDRVRGTSEDDVLTGRGGDDELEGGEGRDLALYGGVAEGYLLGTEGGWLTVTDRNGADGDEGRDRLRGIEELRFGDTRLTVTGGEVRVNTVTASGQDQPTVTALADGGFVVAWSSFGQDGSVGGIYAQRYNAGGRPVGAEFRVNTVTANDQFDPTVTALADGGFVVTWTSFGQDGSTPSSLGVYAQRYNAGGQPVGAEFRVNTVTADSQSQPTVTALADGGFVVAWTSNGQDGSVGGIYAQRYNAGGQPVGAEFQVNTVTANSQFEPTITALADGGFVVAWTSVGQDGSGSGIYAQRYNAGGQPVGAEFRVNTVTADSQSQPTVTALADGGFVVAWTSNGQDGSVGGIYAQRYNAGGQPVGAEFQVNTVTANSQFEPTITALADGGFVVAWTSVGQDGSGSGIYAQRYNAGGQPVGAEFRVNTVTADSQSQPTVTALADGGFVVAWTSNGQDGSGRGVYAQRYDATGAPVGLTVTGTEGPDRLFVGAHSFLTVDGAGGNDVLTGGPGADLLVGGAGADTLLGGPGDDYLDGGSGADTLTGGNGSDTYVVDHAGDKIVETGVGGTDTVLASLSFTLGPTLEDLILTDRPPGEDQDLTGVGNASGNLLQGNSGHNLLDGRGGSDLVRGGAGNDRLFGGAGHDVLDGGTGDDQLWGGTGHDRLTGGAGNDQFVLYAPLAAATNIEEITDFQPAADRIVLSQAIFRALPLGTVSVQALRSGAGVTSADSAAQRILYNTTTGDLFYDPDGTGAAAPVQIATLTTRPTIAATDIEVIAIAAGAVPAAAARLSAAARANGTGLAPSPRLRPPRVGTEGPDRLTGGAGPDHLLGQAGDDRLTGGRGHDRLEGGAGADTLLGGPGDDYLDGGPGADTLTGGPGHDTYVVDHPDDQVIETDAGGLETVRATIDYTLGAHVEDLILLGTDTLTGVGNELGNVLQGNDGDNVLIGRGGDDYLVGGRGNDTYRVAPGDGRDVIVERGGTADRLVFEGDRGPSDLILSRQADDLRVLVAGGRDSVTIRDWFRGPDNQVETLEAGGQVLHAAQVHQLLQAMATFTTDTGLAWEAAATGAGTGGHQAQFQAILAAHWQA</sequence>
<evidence type="ECO:0000256" key="5">
    <source>
        <dbReference type="ARBA" id="ARBA00022737"/>
    </source>
</evidence>
<dbReference type="PROSITE" id="PS00330">
    <property type="entry name" value="HEMOLYSIN_CALCIUM"/>
    <property type="match status" value="10"/>
</dbReference>